<dbReference type="InterPro" id="IPR001296">
    <property type="entry name" value="Glyco_trans_1"/>
</dbReference>
<gene>
    <name evidence="2" type="ORF">COX53_00160</name>
</gene>
<dbReference type="PANTHER" id="PTHR45947:SF3">
    <property type="entry name" value="SULFOQUINOVOSYL TRANSFERASE SQD2"/>
    <property type="match status" value="1"/>
</dbReference>
<reference evidence="2 3" key="1">
    <citation type="submission" date="2017-09" db="EMBL/GenBank/DDBJ databases">
        <title>Depth-based differentiation of microbial function through sediment-hosted aquifers and enrichment of novel symbionts in the deep terrestrial subsurface.</title>
        <authorList>
            <person name="Probst A.J."/>
            <person name="Ladd B."/>
            <person name="Jarett J.K."/>
            <person name="Geller-Mcgrath D.E."/>
            <person name="Sieber C.M."/>
            <person name="Emerson J.B."/>
            <person name="Anantharaman K."/>
            <person name="Thomas B.C."/>
            <person name="Malmstrom R."/>
            <person name="Stieglmeier M."/>
            <person name="Klingl A."/>
            <person name="Woyke T."/>
            <person name="Ryan C.M."/>
            <person name="Banfield J.F."/>
        </authorList>
    </citation>
    <scope>NUCLEOTIDE SEQUENCE [LARGE SCALE GENOMIC DNA]</scope>
    <source>
        <strain evidence="2">CG23_combo_of_CG06-09_8_20_14_all_40_14</strain>
    </source>
</reference>
<dbReference type="InterPro" id="IPR050194">
    <property type="entry name" value="Glycosyltransferase_grp1"/>
</dbReference>
<proteinExistence type="predicted"/>
<comment type="caution">
    <text evidence="2">The sequence shown here is derived from an EMBL/GenBank/DDBJ whole genome shotgun (WGS) entry which is preliminary data.</text>
</comment>
<sequence>MLKMSTKPKVAITHDYLNAYGGAESVANAIWELYPDAPIYTALYDSKAFAGTDAFKGADIRCPRLAKHPLMHKFYKYLVPLYPLLFERLDLSSYDIVISSSANFAKGVRTRKEQLHISYIHTPPRFLYGYPTETSKRDIWYWKPVLKCVDFFLRKWDQEAAKRPDFLLCNSKEVQQRIRKFYKREAKIIPPFFSLCKKYEKSPAEMGGYYLIITRMSLYKNPDKVILACKELGKDLKVAGGGKELERFRKIVENAPFSEGKIEVLGFVSEERKAALLNGCRAFIYPVEYEDFGMAPLEAMHFGKPAMVLNQGGFKDYFVDGYNGVFIESPTVDGVKKAIERFEVLEKKVNWEKNCKETAGGYTRERFQDELGTYVNRKWGEFKEIRAVNPNFLGV</sequence>
<evidence type="ECO:0000259" key="1">
    <source>
        <dbReference type="Pfam" id="PF00534"/>
    </source>
</evidence>
<organism evidence="2 3">
    <name type="scientific">candidate division WWE3 bacterium CG23_combo_of_CG06-09_8_20_14_all_40_14</name>
    <dbReference type="NCBI Taxonomy" id="1975095"/>
    <lineage>
        <taxon>Bacteria</taxon>
        <taxon>Katanobacteria</taxon>
    </lineage>
</organism>
<evidence type="ECO:0000313" key="3">
    <source>
        <dbReference type="Proteomes" id="UP000231388"/>
    </source>
</evidence>
<accession>A0A2G9XD05</accession>
<dbReference type="GO" id="GO:0016757">
    <property type="term" value="F:glycosyltransferase activity"/>
    <property type="evidence" value="ECO:0007669"/>
    <property type="project" value="InterPro"/>
</dbReference>
<dbReference type="EMBL" id="PCQY01000002">
    <property type="protein sequence ID" value="PIP04870.1"/>
    <property type="molecule type" value="Genomic_DNA"/>
</dbReference>
<dbReference type="Proteomes" id="UP000231388">
    <property type="component" value="Unassembled WGS sequence"/>
</dbReference>
<evidence type="ECO:0000313" key="2">
    <source>
        <dbReference type="EMBL" id="PIP04870.1"/>
    </source>
</evidence>
<feature type="domain" description="Glycosyl transferase family 1" evidence="1">
    <location>
        <begin position="205"/>
        <end position="354"/>
    </location>
</feature>
<dbReference type="PANTHER" id="PTHR45947">
    <property type="entry name" value="SULFOQUINOVOSYL TRANSFERASE SQD2"/>
    <property type="match status" value="1"/>
</dbReference>
<dbReference type="Pfam" id="PF00534">
    <property type="entry name" value="Glycos_transf_1"/>
    <property type="match status" value="1"/>
</dbReference>
<dbReference type="AlphaFoldDB" id="A0A2G9XD05"/>
<protein>
    <recommendedName>
        <fullName evidence="1">Glycosyl transferase family 1 domain-containing protein</fullName>
    </recommendedName>
</protein>
<dbReference type="Gene3D" id="3.40.50.2000">
    <property type="entry name" value="Glycogen Phosphorylase B"/>
    <property type="match status" value="1"/>
</dbReference>
<dbReference type="SUPFAM" id="SSF53756">
    <property type="entry name" value="UDP-Glycosyltransferase/glycogen phosphorylase"/>
    <property type="match status" value="1"/>
</dbReference>
<name>A0A2G9XD05_UNCKA</name>